<comment type="caution">
    <text evidence="2">The sequence shown here is derived from an EMBL/GenBank/DDBJ whole genome shotgun (WGS) entry which is preliminary data.</text>
</comment>
<keyword evidence="1" id="KW-0732">Signal</keyword>
<gene>
    <name evidence="2" type="ORF">ENS41_02515</name>
</gene>
<evidence type="ECO:0000313" key="2">
    <source>
        <dbReference type="EMBL" id="HGK27810.1"/>
    </source>
</evidence>
<protein>
    <recommendedName>
        <fullName evidence="3">FlgD Ig-like domain-containing protein</fullName>
    </recommendedName>
</protein>
<name>A0A7C4GAC8_UNCW3</name>
<proteinExistence type="predicted"/>
<dbReference type="EMBL" id="DSUT01000043">
    <property type="protein sequence ID" value="HGK27810.1"/>
    <property type="molecule type" value="Genomic_DNA"/>
</dbReference>
<evidence type="ECO:0000256" key="1">
    <source>
        <dbReference type="SAM" id="SignalP"/>
    </source>
</evidence>
<sequence>MLLLSVLFLLSGPIHAAGFGDDFARWYQANSARGLGSSCSAGLAWFESHLLESCLAMFEATGNRVWLERFTLHADTMLAVAADGGAETSWPGYRDGFRGWGTTRYDRQNRYQEYLVHDACIGLPLLRFARMVFADPALQSDGLDRARRYVAFVEHDIIAKWYANRAATRGRGEELEHFGGWRNLPYNQFLAFGELLLLARDLRQSPLHPGPDLRVPDGFLSAVPDTMARLLKAGLRHDPEHDAYSWYHMPPTRPDPRPEDLAHANLVVGFVLEAAGQGMVFTAEDIARFRRGFTEVAWNGSLARSRLSRFVDGSGPADSVLALFDWVRLGGTAAPIAAALRPRLSAAMNAGAARTAALLAWSEVRQQNESKTAVPTSATDSLLSVVPAVFRSSTAVRYQVGAAGPVRIAVHDLSGRLVRVLVCGWREPGVYTVCWRGHDEESRPVAAGAFILRLSAPGSAASRRVVLLP</sequence>
<accession>A0A7C4GAC8</accession>
<reference evidence="2" key="1">
    <citation type="journal article" date="2020" name="mSystems">
        <title>Genome- and Community-Level Interaction Insights into Carbon Utilization and Element Cycling Functions of Hydrothermarchaeota in Hydrothermal Sediment.</title>
        <authorList>
            <person name="Zhou Z."/>
            <person name="Liu Y."/>
            <person name="Xu W."/>
            <person name="Pan J."/>
            <person name="Luo Z.H."/>
            <person name="Li M."/>
        </authorList>
    </citation>
    <scope>NUCLEOTIDE SEQUENCE [LARGE SCALE GENOMIC DNA]</scope>
    <source>
        <strain evidence="2">SpSt-488</strain>
    </source>
</reference>
<feature type="chain" id="PRO_5027781960" description="FlgD Ig-like domain-containing protein" evidence="1">
    <location>
        <begin position="17"/>
        <end position="469"/>
    </location>
</feature>
<dbReference type="Gene3D" id="2.60.40.4070">
    <property type="match status" value="1"/>
</dbReference>
<evidence type="ECO:0008006" key="3">
    <source>
        <dbReference type="Google" id="ProtNLM"/>
    </source>
</evidence>
<feature type="signal peptide" evidence="1">
    <location>
        <begin position="1"/>
        <end position="16"/>
    </location>
</feature>
<dbReference type="AlphaFoldDB" id="A0A7C4GAC8"/>
<organism evidence="2">
    <name type="scientific">candidate division WOR-3 bacterium</name>
    <dbReference type="NCBI Taxonomy" id="2052148"/>
    <lineage>
        <taxon>Bacteria</taxon>
        <taxon>Bacteria division WOR-3</taxon>
    </lineage>
</organism>